<protein>
    <submittedName>
        <fullName evidence="1">Uncharacterized protein</fullName>
    </submittedName>
</protein>
<dbReference type="AlphaFoldDB" id="A0A167YT04"/>
<proteinExistence type="predicted"/>
<dbReference type="Proteomes" id="UP000078544">
    <property type="component" value="Unassembled WGS sequence"/>
</dbReference>
<evidence type="ECO:0000313" key="1">
    <source>
        <dbReference type="EMBL" id="KZZ91726.1"/>
    </source>
</evidence>
<gene>
    <name evidence="1" type="ORF">AAL_06480</name>
</gene>
<reference evidence="1 2" key="1">
    <citation type="journal article" date="2016" name="Genome Biol. Evol.">
        <title>Divergent and convergent evolution of fungal pathogenicity.</title>
        <authorList>
            <person name="Shang Y."/>
            <person name="Xiao G."/>
            <person name="Zheng P."/>
            <person name="Cen K."/>
            <person name="Zhan S."/>
            <person name="Wang C."/>
        </authorList>
    </citation>
    <scope>NUCLEOTIDE SEQUENCE [LARGE SCALE GENOMIC DNA]</scope>
    <source>
        <strain evidence="1 2">RCEF 2490</strain>
    </source>
</reference>
<keyword evidence="2" id="KW-1185">Reference proteome</keyword>
<sequence>MDNAIRQLRLIQSPSHRRAAYKNGRYRKSGSAATLPARKVRRACHLVSVLDNHTRQASPPSSVGTCHGSWAVPILAWRGSSAEELQQRQEAVPCCADMDGCV</sequence>
<evidence type="ECO:0000313" key="2">
    <source>
        <dbReference type="Proteomes" id="UP000078544"/>
    </source>
</evidence>
<dbReference type="EMBL" id="AZGY01000017">
    <property type="protein sequence ID" value="KZZ91726.1"/>
    <property type="molecule type" value="Genomic_DNA"/>
</dbReference>
<accession>A0A167YT04</accession>
<name>A0A167YT04_9HYPO</name>
<organism evidence="1 2">
    <name type="scientific">Moelleriella libera RCEF 2490</name>
    <dbReference type="NCBI Taxonomy" id="1081109"/>
    <lineage>
        <taxon>Eukaryota</taxon>
        <taxon>Fungi</taxon>
        <taxon>Dikarya</taxon>
        <taxon>Ascomycota</taxon>
        <taxon>Pezizomycotina</taxon>
        <taxon>Sordariomycetes</taxon>
        <taxon>Hypocreomycetidae</taxon>
        <taxon>Hypocreales</taxon>
        <taxon>Clavicipitaceae</taxon>
        <taxon>Moelleriella</taxon>
    </lineage>
</organism>
<comment type="caution">
    <text evidence="1">The sequence shown here is derived from an EMBL/GenBank/DDBJ whole genome shotgun (WGS) entry which is preliminary data.</text>
</comment>